<gene>
    <name evidence="1" type="ORF">OG442_00370</name>
</gene>
<organism evidence="1 2">
    <name type="scientific">Streptomyces niveus</name>
    <name type="common">Streptomyces spheroides</name>
    <dbReference type="NCBI Taxonomy" id="193462"/>
    <lineage>
        <taxon>Bacteria</taxon>
        <taxon>Bacillati</taxon>
        <taxon>Actinomycetota</taxon>
        <taxon>Actinomycetes</taxon>
        <taxon>Kitasatosporales</taxon>
        <taxon>Streptomycetaceae</taxon>
        <taxon>Streptomyces</taxon>
    </lineage>
</organism>
<name>A0ABZ1ZUI4_STRNV</name>
<accession>A0ABZ1ZUI4</accession>
<proteinExistence type="predicted"/>
<keyword evidence="2" id="KW-1185">Reference proteome</keyword>
<dbReference type="EMBL" id="CP109495">
    <property type="protein sequence ID" value="WUX50137.1"/>
    <property type="molecule type" value="Genomic_DNA"/>
</dbReference>
<dbReference type="RefSeq" id="WP_329073681.1">
    <property type="nucleotide sequence ID" value="NZ_CP108849.2"/>
</dbReference>
<evidence type="ECO:0000313" key="2">
    <source>
        <dbReference type="Proteomes" id="UP001432209"/>
    </source>
</evidence>
<sequence length="112" mass="12233">MTVTYSMHDNMGEAFDEPDEARIREILAELSNADEEHPDVSLKHESGWALSVFPDKFVRWENAEPGQPEPVDAILSSWEDIVGLLLMTARGEIEEVTSALSGPSGGPAPTPI</sequence>
<protein>
    <submittedName>
        <fullName evidence="1">Uncharacterized protein</fullName>
    </submittedName>
</protein>
<reference evidence="1" key="1">
    <citation type="submission" date="2022-10" db="EMBL/GenBank/DDBJ databases">
        <title>The complete genomes of actinobacterial strains from the NBC collection.</title>
        <authorList>
            <person name="Joergensen T.S."/>
            <person name="Alvarez Arevalo M."/>
            <person name="Sterndorff E.B."/>
            <person name="Faurdal D."/>
            <person name="Vuksanovic O."/>
            <person name="Mourched A.-S."/>
            <person name="Charusanti P."/>
            <person name="Shaw S."/>
            <person name="Blin K."/>
            <person name="Weber T."/>
        </authorList>
    </citation>
    <scope>NUCLEOTIDE SEQUENCE</scope>
    <source>
        <strain evidence="1">NBC_01432</strain>
    </source>
</reference>
<evidence type="ECO:0000313" key="1">
    <source>
        <dbReference type="EMBL" id="WUX50137.1"/>
    </source>
</evidence>
<dbReference type="Proteomes" id="UP001432209">
    <property type="component" value="Chromosome"/>
</dbReference>